<dbReference type="AlphaFoldDB" id="A0A2I0X9I3"/>
<evidence type="ECO:0000313" key="3">
    <source>
        <dbReference type="Proteomes" id="UP000233837"/>
    </source>
</evidence>
<feature type="domain" description="DUF659" evidence="1">
    <location>
        <begin position="2"/>
        <end position="72"/>
    </location>
</feature>
<evidence type="ECO:0000259" key="1">
    <source>
        <dbReference type="Pfam" id="PF04937"/>
    </source>
</evidence>
<keyword evidence="3" id="KW-1185">Reference proteome</keyword>
<organism evidence="2 3">
    <name type="scientific">Dendrobium catenatum</name>
    <dbReference type="NCBI Taxonomy" id="906689"/>
    <lineage>
        <taxon>Eukaryota</taxon>
        <taxon>Viridiplantae</taxon>
        <taxon>Streptophyta</taxon>
        <taxon>Embryophyta</taxon>
        <taxon>Tracheophyta</taxon>
        <taxon>Spermatophyta</taxon>
        <taxon>Magnoliopsida</taxon>
        <taxon>Liliopsida</taxon>
        <taxon>Asparagales</taxon>
        <taxon>Orchidaceae</taxon>
        <taxon>Epidendroideae</taxon>
        <taxon>Malaxideae</taxon>
        <taxon>Dendrobiinae</taxon>
        <taxon>Dendrobium</taxon>
    </lineage>
</organism>
<evidence type="ECO:0000313" key="2">
    <source>
        <dbReference type="EMBL" id="PKU84561.1"/>
    </source>
</evidence>
<dbReference type="Proteomes" id="UP000233837">
    <property type="component" value="Unassembled WGS sequence"/>
</dbReference>
<name>A0A2I0X9I3_9ASPA</name>
<reference evidence="2 3" key="1">
    <citation type="journal article" date="2016" name="Sci. Rep.">
        <title>The Dendrobium catenatum Lindl. genome sequence provides insights into polysaccharide synthase, floral development and adaptive evolution.</title>
        <authorList>
            <person name="Zhang G.Q."/>
            <person name="Xu Q."/>
            <person name="Bian C."/>
            <person name="Tsai W.C."/>
            <person name="Yeh C.M."/>
            <person name="Liu K.W."/>
            <person name="Yoshida K."/>
            <person name="Zhang L.S."/>
            <person name="Chang S.B."/>
            <person name="Chen F."/>
            <person name="Shi Y."/>
            <person name="Su Y.Y."/>
            <person name="Zhang Y.Q."/>
            <person name="Chen L.J."/>
            <person name="Yin Y."/>
            <person name="Lin M."/>
            <person name="Huang H."/>
            <person name="Deng H."/>
            <person name="Wang Z.W."/>
            <person name="Zhu S.L."/>
            <person name="Zhao X."/>
            <person name="Deng C."/>
            <person name="Niu S.C."/>
            <person name="Huang J."/>
            <person name="Wang M."/>
            <person name="Liu G.H."/>
            <person name="Yang H.J."/>
            <person name="Xiao X.J."/>
            <person name="Hsiao Y.Y."/>
            <person name="Wu W.L."/>
            <person name="Chen Y.Y."/>
            <person name="Mitsuda N."/>
            <person name="Ohme-Takagi M."/>
            <person name="Luo Y.B."/>
            <person name="Van de Peer Y."/>
            <person name="Liu Z.J."/>
        </authorList>
    </citation>
    <scope>NUCLEOTIDE SEQUENCE [LARGE SCALE GENOMIC DNA]</scope>
    <source>
        <tissue evidence="2">The whole plant</tissue>
    </source>
</reference>
<gene>
    <name evidence="2" type="ORF">MA16_Dca017947</name>
</gene>
<proteinExistence type="predicted"/>
<dbReference type="PANTHER" id="PTHR32166:SF123">
    <property type="entry name" value="BED-TYPE DOMAIN-CONTAINING PROTEIN"/>
    <property type="match status" value="1"/>
</dbReference>
<protein>
    <recommendedName>
        <fullName evidence="1">DUF659 domain-containing protein</fullName>
    </recommendedName>
</protein>
<accession>A0A2I0X9I3</accession>
<dbReference type="InterPro" id="IPR007021">
    <property type="entry name" value="DUF659"/>
</dbReference>
<reference evidence="2 3" key="2">
    <citation type="journal article" date="2017" name="Nature">
        <title>The Apostasia genome and the evolution of orchids.</title>
        <authorList>
            <person name="Zhang G.Q."/>
            <person name="Liu K.W."/>
            <person name="Li Z."/>
            <person name="Lohaus R."/>
            <person name="Hsiao Y.Y."/>
            <person name="Niu S.C."/>
            <person name="Wang J.Y."/>
            <person name="Lin Y.C."/>
            <person name="Xu Q."/>
            <person name="Chen L.J."/>
            <person name="Yoshida K."/>
            <person name="Fujiwara S."/>
            <person name="Wang Z.W."/>
            <person name="Zhang Y.Q."/>
            <person name="Mitsuda N."/>
            <person name="Wang M."/>
            <person name="Liu G.H."/>
            <person name="Pecoraro L."/>
            <person name="Huang H.X."/>
            <person name="Xiao X.J."/>
            <person name="Lin M."/>
            <person name="Wu X.Y."/>
            <person name="Wu W.L."/>
            <person name="Chen Y.Y."/>
            <person name="Chang S.B."/>
            <person name="Sakamoto S."/>
            <person name="Ohme-Takagi M."/>
            <person name="Yagi M."/>
            <person name="Zeng S.J."/>
            <person name="Shen C.Y."/>
            <person name="Yeh C.M."/>
            <person name="Luo Y.B."/>
            <person name="Tsai W.C."/>
            <person name="Van de Peer Y."/>
            <person name="Liu Z.J."/>
        </authorList>
    </citation>
    <scope>NUCLEOTIDE SEQUENCE [LARGE SCALE GENOMIC DNA]</scope>
    <source>
        <tissue evidence="2">The whole plant</tissue>
    </source>
</reference>
<sequence length="73" mass="8459">MYELRIWMLNEEVKTTSKMVDDVKKTWIEAGVTIMSDGWSDIRHRSIINFLVNNPYGTVFLKSVDTSSFVKDA</sequence>
<dbReference type="Pfam" id="PF04937">
    <property type="entry name" value="DUF659"/>
    <property type="match status" value="1"/>
</dbReference>
<dbReference type="PANTHER" id="PTHR32166">
    <property type="entry name" value="OSJNBA0013A04.12 PROTEIN"/>
    <property type="match status" value="1"/>
</dbReference>
<dbReference type="EMBL" id="KZ502047">
    <property type="protein sequence ID" value="PKU84561.1"/>
    <property type="molecule type" value="Genomic_DNA"/>
</dbReference>